<evidence type="ECO:0000256" key="1">
    <source>
        <dbReference type="ARBA" id="ARBA00004141"/>
    </source>
</evidence>
<feature type="domain" description="Heme haloperoxidase family profile" evidence="10">
    <location>
        <begin position="904"/>
        <end position="1103"/>
    </location>
</feature>
<comment type="caution">
    <text evidence="11">The sequence shown here is derived from an EMBL/GenBank/DDBJ whole genome shotgun (WGS) entry which is preliminary data.</text>
</comment>
<dbReference type="PROSITE" id="PS51405">
    <property type="entry name" value="HEME_HALOPEROXIDASE"/>
    <property type="match status" value="1"/>
</dbReference>
<evidence type="ECO:0000256" key="9">
    <source>
        <dbReference type="SAM" id="Phobius"/>
    </source>
</evidence>
<evidence type="ECO:0000256" key="7">
    <source>
        <dbReference type="ARBA" id="ARBA00022989"/>
    </source>
</evidence>
<feature type="transmembrane region" description="Helical" evidence="9">
    <location>
        <begin position="346"/>
        <end position="365"/>
    </location>
</feature>
<dbReference type="GO" id="GO:0035673">
    <property type="term" value="F:oligopeptide transmembrane transporter activity"/>
    <property type="evidence" value="ECO:0007669"/>
    <property type="project" value="InterPro"/>
</dbReference>
<feature type="transmembrane region" description="Helical" evidence="9">
    <location>
        <begin position="693"/>
        <end position="713"/>
    </location>
</feature>
<evidence type="ECO:0000313" key="12">
    <source>
        <dbReference type="Proteomes" id="UP001201262"/>
    </source>
</evidence>
<evidence type="ECO:0000256" key="6">
    <source>
        <dbReference type="ARBA" id="ARBA00022927"/>
    </source>
</evidence>
<proteinExistence type="inferred from homology"/>
<name>A0AAD4KJ96_9EURO</name>
<keyword evidence="6" id="KW-0653">Protein transport</keyword>
<dbReference type="InterPro" id="IPR004648">
    <property type="entry name" value="Oligpept_transpt"/>
</dbReference>
<feature type="transmembrane region" description="Helical" evidence="9">
    <location>
        <begin position="377"/>
        <end position="398"/>
    </location>
</feature>
<accession>A0AAD4KJ96</accession>
<dbReference type="NCBIfam" id="TIGR00727">
    <property type="entry name" value="ISP4_OPT"/>
    <property type="match status" value="1"/>
</dbReference>
<feature type="transmembrane region" description="Helical" evidence="9">
    <location>
        <begin position="539"/>
        <end position="557"/>
    </location>
</feature>
<feature type="transmembrane region" description="Helical" evidence="9">
    <location>
        <begin position="725"/>
        <end position="751"/>
    </location>
</feature>
<keyword evidence="12" id="KW-1185">Reference proteome</keyword>
<dbReference type="GO" id="GO:0016020">
    <property type="term" value="C:membrane"/>
    <property type="evidence" value="ECO:0007669"/>
    <property type="project" value="UniProtKB-SubCell"/>
</dbReference>
<keyword evidence="8 9" id="KW-0472">Membrane</keyword>
<comment type="similarity">
    <text evidence="2">Belongs to the oligopeptide OPT transporter family.</text>
</comment>
<evidence type="ECO:0000256" key="4">
    <source>
        <dbReference type="ARBA" id="ARBA00022692"/>
    </source>
</evidence>
<gene>
    <name evidence="11" type="ORF">BGW36DRAFT_465503</name>
</gene>
<dbReference type="InterPro" id="IPR036851">
    <property type="entry name" value="Chloroperoxidase-like_sf"/>
</dbReference>
<dbReference type="Pfam" id="PF03169">
    <property type="entry name" value="OPT"/>
    <property type="match status" value="1"/>
</dbReference>
<evidence type="ECO:0000256" key="3">
    <source>
        <dbReference type="ARBA" id="ARBA00022448"/>
    </source>
</evidence>
<keyword evidence="3" id="KW-0813">Transport</keyword>
<evidence type="ECO:0000313" key="11">
    <source>
        <dbReference type="EMBL" id="KAH8690602.1"/>
    </source>
</evidence>
<feature type="transmembrane region" description="Helical" evidence="9">
    <location>
        <begin position="135"/>
        <end position="155"/>
    </location>
</feature>
<feature type="transmembrane region" description="Helical" evidence="9">
    <location>
        <begin position="586"/>
        <end position="605"/>
    </location>
</feature>
<keyword evidence="4 9" id="KW-0812">Transmembrane</keyword>
<feature type="transmembrane region" description="Helical" evidence="9">
    <location>
        <begin position="923"/>
        <end position="945"/>
    </location>
</feature>
<feature type="transmembrane region" description="Helical" evidence="9">
    <location>
        <begin position="626"/>
        <end position="644"/>
    </location>
</feature>
<evidence type="ECO:0000256" key="5">
    <source>
        <dbReference type="ARBA" id="ARBA00022856"/>
    </source>
</evidence>
<dbReference type="InterPro" id="IPR004813">
    <property type="entry name" value="OPT"/>
</dbReference>
<dbReference type="PANTHER" id="PTHR22601">
    <property type="entry name" value="ISP4 LIKE PROTEIN"/>
    <property type="match status" value="1"/>
</dbReference>
<keyword evidence="7 9" id="KW-1133">Transmembrane helix</keyword>
<comment type="subcellular location">
    <subcellularLocation>
        <location evidence="1">Membrane</location>
        <topology evidence="1">Multi-pass membrane protein</topology>
    </subcellularLocation>
</comment>
<dbReference type="GeneID" id="70252586"/>
<dbReference type="NCBIfam" id="TIGR00728">
    <property type="entry name" value="OPT_sfam"/>
    <property type="match status" value="1"/>
</dbReference>
<dbReference type="Gene3D" id="1.10.489.10">
    <property type="entry name" value="Chloroperoxidase-like"/>
    <property type="match status" value="1"/>
</dbReference>
<dbReference type="EMBL" id="JAJTJA010000013">
    <property type="protein sequence ID" value="KAH8690602.1"/>
    <property type="molecule type" value="Genomic_DNA"/>
</dbReference>
<dbReference type="GO" id="GO:0004601">
    <property type="term" value="F:peroxidase activity"/>
    <property type="evidence" value="ECO:0007669"/>
    <property type="project" value="InterPro"/>
</dbReference>
<dbReference type="InterPro" id="IPR000028">
    <property type="entry name" value="Chloroperoxidase"/>
</dbReference>
<evidence type="ECO:0000256" key="2">
    <source>
        <dbReference type="ARBA" id="ARBA00008807"/>
    </source>
</evidence>
<protein>
    <submittedName>
        <fullName evidence="11">OPT oligopeptide transporter protein-domain-containing protein</fullName>
    </submittedName>
</protein>
<evidence type="ECO:0000259" key="10">
    <source>
        <dbReference type="PROSITE" id="PS51405"/>
    </source>
</evidence>
<feature type="transmembrane region" description="Helical" evidence="9">
    <location>
        <begin position="310"/>
        <end position="340"/>
    </location>
</feature>
<dbReference type="AlphaFoldDB" id="A0AAD4KJ96"/>
<dbReference type="Proteomes" id="UP001201262">
    <property type="component" value="Unassembled WGS sequence"/>
</dbReference>
<keyword evidence="5" id="KW-0571">Peptide transport</keyword>
<sequence length="1199" mass="133748">MCEPPPVPAALPAALFIYEPLSSLCSHVDVSSLLSSPLLPIQDLEKVAEPTVAAATGVHISDAEEAIQHVKNLKKQHQWDPNLPEDVYDEIDEVLEGHDGAHQVDIAAELLENSPYPEVRAAVPNYDEGGHSNTIRAWVIGLILATVGSGLNTLFSMRNPYIVIPSYVAQVVAYPLGKAWEMWLPAWEFSFFGIKCNLNPGPFSKKEHTITVLMANASFNGGAAYATDVLLAQRAFYKQRYGWGFELLLCISTQMIGFGFAGFFTRFLVQPSAMIWPQNLINASLFTALHDHRSPDPSKTSGWRIGKYRLFLYTMIASFVWYWFPGYIAPFLSVFAWVTWIKPNNVVINQLFGGWTGLSLIPMTFDWTQISGFNFSPLISPWFGIANTLLGMFCWYWIVVLGVHFKGLFYAKYLPISDSNSYDNTGSPYKVANILNADGTFNLQKYKDYSPLFLSTTFAICYGLSFATMIAVIVHTGLFHGKELWIRLKNFGKEEEDVHARLMSRFNPVPLWWYGAILLAMIGISLGICLGYPTHLSWWAFFVALIIAIVWFIPIGIVQATTNIQIGLNVITEFIIGYMQPGRPMAMMLFKTYGYIGMLQGLFFCQDMKLGHYMKVPPRVTFSAQMVATLWTAIVQIGVMNWALGAISNVCSQDQVNHFSCPNGRVFFNASIIWGAIGPQRIFSPGSTYSPMLWFFLAGAILPVLVYIGARVWPKSPIRYLNAPIIFGGAGLIPPATPLNYLSWGIVGFIFNKWIKDRWRGWWMYYNYVFSAGLDVGLALCTILIFVALQLWNYEMTSWWGTNIAANTLDASYSAIQVTGEKFGPATWYQILRHPDHDPYNTASKHMPSHVQFEHGGVVSNKKNSKFIDKYNTYKAMCIIGENYNLYYSVWCEGDHEVYDMSITTFAEVANAFQIGYGFSFELSVFLSALVLLAGGDLLTGIYSIGGPGSRVPNTLGLAPGMSSHGVFEIDGSITREDTSEITQTSSCRDGMNMWKLPIDMEASLELRHRLRAMASAMTTRATNPVFYAAAIWFTVSHAERVFVYEGFANGTDQNADWDNIAPFFLNETFPSNCNPRILGGNEGSVNNFVPFFLSVNLTELAAGPAGLGCWVVENLLDVMPGQIRQLLLDNSELYNGFIKRVVAPLFTEDDFFNCNFGNFIEPGYSAGYNDTIVQSASRSPVNVAYAGIGVIKPHSQPS</sequence>
<feature type="transmembrane region" description="Helical" evidence="9">
    <location>
        <begin position="243"/>
        <end position="267"/>
    </location>
</feature>
<reference evidence="11" key="1">
    <citation type="submission" date="2021-12" db="EMBL/GenBank/DDBJ databases">
        <title>Convergent genome expansion in fungi linked to evolution of root-endophyte symbiosis.</title>
        <authorList>
            <consortium name="DOE Joint Genome Institute"/>
            <person name="Ke Y.-H."/>
            <person name="Bonito G."/>
            <person name="Liao H.-L."/>
            <person name="Looney B."/>
            <person name="Rojas-Flechas A."/>
            <person name="Nash J."/>
            <person name="Hameed K."/>
            <person name="Schadt C."/>
            <person name="Martin F."/>
            <person name="Crous P.W."/>
            <person name="Miettinen O."/>
            <person name="Magnuson J.K."/>
            <person name="Labbe J."/>
            <person name="Jacobson D."/>
            <person name="Doktycz M.J."/>
            <person name="Veneault-Fourrey C."/>
            <person name="Kuo A."/>
            <person name="Mondo S."/>
            <person name="Calhoun S."/>
            <person name="Riley R."/>
            <person name="Ohm R."/>
            <person name="LaButti K."/>
            <person name="Andreopoulos B."/>
            <person name="Pangilinan J."/>
            <person name="Nolan M."/>
            <person name="Tritt A."/>
            <person name="Clum A."/>
            <person name="Lipzen A."/>
            <person name="Daum C."/>
            <person name="Barry K."/>
            <person name="Grigoriev I.V."/>
            <person name="Vilgalys R."/>
        </authorList>
    </citation>
    <scope>NUCLEOTIDE SEQUENCE</scope>
    <source>
        <strain evidence="11">PMI_201</strain>
    </source>
</reference>
<dbReference type="GO" id="GO:0015031">
    <property type="term" value="P:protein transport"/>
    <property type="evidence" value="ECO:0007669"/>
    <property type="project" value="UniProtKB-KW"/>
</dbReference>
<dbReference type="RefSeq" id="XP_046066798.1">
    <property type="nucleotide sequence ID" value="XM_046222299.1"/>
</dbReference>
<organism evidence="11 12">
    <name type="scientific">Talaromyces proteolyticus</name>
    <dbReference type="NCBI Taxonomy" id="1131652"/>
    <lineage>
        <taxon>Eukaryota</taxon>
        <taxon>Fungi</taxon>
        <taxon>Dikarya</taxon>
        <taxon>Ascomycota</taxon>
        <taxon>Pezizomycotina</taxon>
        <taxon>Eurotiomycetes</taxon>
        <taxon>Eurotiomycetidae</taxon>
        <taxon>Eurotiales</taxon>
        <taxon>Trichocomaceae</taxon>
        <taxon>Talaromyces</taxon>
        <taxon>Talaromyces sect. Bacilispori</taxon>
    </lineage>
</organism>
<feature type="transmembrane region" description="Helical" evidence="9">
    <location>
        <begin position="763"/>
        <end position="789"/>
    </location>
</feature>
<dbReference type="Pfam" id="PF01328">
    <property type="entry name" value="Peroxidase_2"/>
    <property type="match status" value="1"/>
</dbReference>
<feature type="transmembrane region" description="Helical" evidence="9">
    <location>
        <begin position="452"/>
        <end position="479"/>
    </location>
</feature>
<evidence type="ECO:0000256" key="8">
    <source>
        <dbReference type="ARBA" id="ARBA00023136"/>
    </source>
</evidence>
<feature type="transmembrane region" description="Helical" evidence="9">
    <location>
        <begin position="511"/>
        <end position="533"/>
    </location>
</feature>